<dbReference type="Pfam" id="PF12849">
    <property type="entry name" value="PBP_like_2"/>
    <property type="match status" value="1"/>
</dbReference>
<dbReference type="EMBL" id="JBIAQY010000006">
    <property type="protein sequence ID" value="MFF3570164.1"/>
    <property type="molecule type" value="Genomic_DNA"/>
</dbReference>
<dbReference type="Gene3D" id="3.40.190.10">
    <property type="entry name" value="Periplasmic binding protein-like II"/>
    <property type="match status" value="2"/>
</dbReference>
<organism evidence="4 5">
    <name type="scientific">Nocardia jiangxiensis</name>
    <dbReference type="NCBI Taxonomy" id="282685"/>
    <lineage>
        <taxon>Bacteria</taxon>
        <taxon>Bacillati</taxon>
        <taxon>Actinomycetota</taxon>
        <taxon>Actinomycetes</taxon>
        <taxon>Mycobacteriales</taxon>
        <taxon>Nocardiaceae</taxon>
        <taxon>Nocardia</taxon>
    </lineage>
</organism>
<keyword evidence="1" id="KW-0732">Signal</keyword>
<feature type="transmembrane region" description="Helical" evidence="2">
    <location>
        <begin position="33"/>
        <end position="56"/>
    </location>
</feature>
<feature type="domain" description="PBP" evidence="3">
    <location>
        <begin position="257"/>
        <end position="510"/>
    </location>
</feature>
<sequence length="538" mass="58102">MPNNASRGWIRGHPGRKWLDIKIFGGKIRVDSYLVQIGLPVIALVVSLIAFFWEFVIMRRKRLGYRVQMDTPVTGEIESVFPGVLEQLQPDGGSADTHLQDLSIVLIRVENDGVTNIDSADYAMPDDERVGLRLHFPHRRIAGMAVTELSDNILGAYLEPGRGIAAHADETHDVGVIDLPKVPMNRRDHYKILAILARGTGNGPYPEPSLHGKLKGGRVRATQSRTGLSRNMLAFIGFLVVVIVVQFGISLAGNNPPAPDCIAGQLTLVGSSAFEPVIKDAATAYRKTCPTANFTFAFDGSERGLTTVDEKGHGDPGLLAITDGPKGVGYPDLLPRPLAMAVFSVIVRGDLGVRDLTAPQIRDLFEGRISNWNKLGGPDLPVRLVNRAFGSGTRETFQQRLLGGSSVTLPETSCRTIRVTNPPGVAACEVPLTGDMLKAVADIPGAVGYSSYTEAADYPGVTAVTIDKHQPTRDEVLSHNYAFWGVEYAYSNGELPYDSLAAAFLRYLTDNAGKDIIRSHGGTPCGELADPAQCSPER</sequence>
<dbReference type="InterPro" id="IPR024370">
    <property type="entry name" value="PBP_domain"/>
</dbReference>
<reference evidence="4 5" key="1">
    <citation type="submission" date="2024-10" db="EMBL/GenBank/DDBJ databases">
        <title>The Natural Products Discovery Center: Release of the First 8490 Sequenced Strains for Exploring Actinobacteria Biosynthetic Diversity.</title>
        <authorList>
            <person name="Kalkreuter E."/>
            <person name="Kautsar S.A."/>
            <person name="Yang D."/>
            <person name="Bader C.D."/>
            <person name="Teijaro C.N."/>
            <person name="Fluegel L."/>
            <person name="Davis C.M."/>
            <person name="Simpson J.R."/>
            <person name="Lauterbach L."/>
            <person name="Steele A.D."/>
            <person name="Gui C."/>
            <person name="Meng S."/>
            <person name="Li G."/>
            <person name="Viehrig K."/>
            <person name="Ye F."/>
            <person name="Su P."/>
            <person name="Kiefer A.F."/>
            <person name="Nichols A."/>
            <person name="Cepeda A.J."/>
            <person name="Yan W."/>
            <person name="Fan B."/>
            <person name="Jiang Y."/>
            <person name="Adhikari A."/>
            <person name="Zheng C.-J."/>
            <person name="Schuster L."/>
            <person name="Cowan T.M."/>
            <person name="Smanski M.J."/>
            <person name="Chevrette M.G."/>
            <person name="De Carvalho L.P.S."/>
            <person name="Shen B."/>
        </authorList>
    </citation>
    <scope>NUCLEOTIDE SEQUENCE [LARGE SCALE GENOMIC DNA]</scope>
    <source>
        <strain evidence="4 5">NPDC002593</strain>
    </source>
</reference>
<dbReference type="SUPFAM" id="SSF53850">
    <property type="entry name" value="Periplasmic binding protein-like II"/>
    <property type="match status" value="1"/>
</dbReference>
<comment type="caution">
    <text evidence="4">The sequence shown here is derived from an EMBL/GenBank/DDBJ whole genome shotgun (WGS) entry which is preliminary data.</text>
</comment>
<dbReference type="PANTHER" id="PTHR30570:SF1">
    <property type="entry name" value="PHOSPHATE-BINDING PROTEIN PSTS"/>
    <property type="match status" value="1"/>
</dbReference>
<evidence type="ECO:0000256" key="2">
    <source>
        <dbReference type="SAM" id="Phobius"/>
    </source>
</evidence>
<protein>
    <submittedName>
        <fullName evidence="4">Substrate-binding domain-containing protein</fullName>
    </submittedName>
</protein>
<evidence type="ECO:0000313" key="5">
    <source>
        <dbReference type="Proteomes" id="UP001601992"/>
    </source>
</evidence>
<feature type="transmembrane region" description="Helical" evidence="2">
    <location>
        <begin position="232"/>
        <end position="252"/>
    </location>
</feature>
<dbReference type="Proteomes" id="UP001601992">
    <property type="component" value="Unassembled WGS sequence"/>
</dbReference>
<keyword evidence="5" id="KW-1185">Reference proteome</keyword>
<name>A0ABW6S370_9NOCA</name>
<proteinExistence type="predicted"/>
<dbReference type="RefSeq" id="WP_387404615.1">
    <property type="nucleotide sequence ID" value="NZ_JBIAQY010000006.1"/>
</dbReference>
<evidence type="ECO:0000259" key="3">
    <source>
        <dbReference type="Pfam" id="PF12849"/>
    </source>
</evidence>
<keyword evidence="2" id="KW-0812">Transmembrane</keyword>
<dbReference type="PANTHER" id="PTHR30570">
    <property type="entry name" value="PERIPLASMIC PHOSPHATE BINDING COMPONENT OF PHOSPHATE ABC TRANSPORTER"/>
    <property type="match status" value="1"/>
</dbReference>
<accession>A0ABW6S370</accession>
<evidence type="ECO:0000256" key="1">
    <source>
        <dbReference type="ARBA" id="ARBA00022729"/>
    </source>
</evidence>
<evidence type="ECO:0000313" key="4">
    <source>
        <dbReference type="EMBL" id="MFF3570164.1"/>
    </source>
</evidence>
<dbReference type="InterPro" id="IPR050811">
    <property type="entry name" value="Phosphate_ABC_transporter"/>
</dbReference>
<keyword evidence="2" id="KW-1133">Transmembrane helix</keyword>
<keyword evidence="2" id="KW-0472">Membrane</keyword>
<gene>
    <name evidence="4" type="ORF">ACFYXQ_20515</name>
</gene>